<reference evidence="2" key="1">
    <citation type="submission" date="2022-11" db="EMBL/GenBank/DDBJ databases">
        <authorList>
            <person name="Scott C."/>
            <person name="Bruce N."/>
        </authorList>
    </citation>
    <scope>NUCLEOTIDE SEQUENCE</scope>
</reference>
<feature type="transmembrane region" description="Helical" evidence="1">
    <location>
        <begin position="94"/>
        <end position="115"/>
    </location>
</feature>
<feature type="transmembrane region" description="Helical" evidence="1">
    <location>
        <begin position="62"/>
        <end position="82"/>
    </location>
</feature>
<accession>A0A9P1M9D9</accession>
<dbReference type="AlphaFoldDB" id="A0A9P1M9D9"/>
<dbReference type="Proteomes" id="UP000838763">
    <property type="component" value="Unassembled WGS sequence"/>
</dbReference>
<protein>
    <submittedName>
        <fullName evidence="2">Uncharacterized protein</fullName>
    </submittedName>
</protein>
<gene>
    <name evidence="2" type="ORF">PPNO1_LOCUS2960</name>
</gene>
<keyword evidence="1" id="KW-0812">Transmembrane</keyword>
<keyword evidence="1" id="KW-1133">Transmembrane helix</keyword>
<name>A0A9P1M9D9_9PEZI</name>
<organism evidence="2 3">
    <name type="scientific">Parascedosporium putredinis</name>
    <dbReference type="NCBI Taxonomy" id="1442378"/>
    <lineage>
        <taxon>Eukaryota</taxon>
        <taxon>Fungi</taxon>
        <taxon>Dikarya</taxon>
        <taxon>Ascomycota</taxon>
        <taxon>Pezizomycotina</taxon>
        <taxon>Sordariomycetes</taxon>
        <taxon>Hypocreomycetidae</taxon>
        <taxon>Microascales</taxon>
        <taxon>Microascaceae</taxon>
        <taxon>Parascedosporium</taxon>
    </lineage>
</organism>
<sequence>MASRQFFDPVVALRAAPLVSATCTLLYAWDQHLFLSVLNQPSTRQHSRPILSPYWKALFPKGLSMVLGFITVTSSASAANLYAHGPVLRLRQSYWWYVAGAALSLSHLLFVPFVAPPLEKIMEPSAQDGEVDPNAELERWLSVNALRSVTVDFAAWVAVGVAVLKSLTA</sequence>
<dbReference type="EMBL" id="CALLCH030000007">
    <property type="protein sequence ID" value="CAI4213210.1"/>
    <property type="molecule type" value="Genomic_DNA"/>
</dbReference>
<evidence type="ECO:0000313" key="3">
    <source>
        <dbReference type="Proteomes" id="UP000838763"/>
    </source>
</evidence>
<evidence type="ECO:0000313" key="2">
    <source>
        <dbReference type="EMBL" id="CAI4213210.1"/>
    </source>
</evidence>
<comment type="caution">
    <text evidence="2">The sequence shown here is derived from an EMBL/GenBank/DDBJ whole genome shotgun (WGS) entry which is preliminary data.</text>
</comment>
<keyword evidence="1" id="KW-0472">Membrane</keyword>
<feature type="transmembrane region" description="Helical" evidence="1">
    <location>
        <begin position="12"/>
        <end position="29"/>
    </location>
</feature>
<dbReference type="OrthoDB" id="1523883at2759"/>
<keyword evidence="3" id="KW-1185">Reference proteome</keyword>
<proteinExistence type="predicted"/>
<evidence type="ECO:0000256" key="1">
    <source>
        <dbReference type="SAM" id="Phobius"/>
    </source>
</evidence>